<accession>A0A9Q3IUM2</accession>
<proteinExistence type="predicted"/>
<dbReference type="Proteomes" id="UP000765509">
    <property type="component" value="Unassembled WGS sequence"/>
</dbReference>
<feature type="region of interest" description="Disordered" evidence="1">
    <location>
        <begin position="111"/>
        <end position="133"/>
    </location>
</feature>
<organism evidence="2 3">
    <name type="scientific">Austropuccinia psidii MF-1</name>
    <dbReference type="NCBI Taxonomy" id="1389203"/>
    <lineage>
        <taxon>Eukaryota</taxon>
        <taxon>Fungi</taxon>
        <taxon>Dikarya</taxon>
        <taxon>Basidiomycota</taxon>
        <taxon>Pucciniomycotina</taxon>
        <taxon>Pucciniomycetes</taxon>
        <taxon>Pucciniales</taxon>
        <taxon>Sphaerophragmiaceae</taxon>
        <taxon>Austropuccinia</taxon>
    </lineage>
</organism>
<evidence type="ECO:0000313" key="3">
    <source>
        <dbReference type="Proteomes" id="UP000765509"/>
    </source>
</evidence>
<feature type="region of interest" description="Disordered" evidence="1">
    <location>
        <begin position="1"/>
        <end position="68"/>
    </location>
</feature>
<reference evidence="2" key="1">
    <citation type="submission" date="2021-03" db="EMBL/GenBank/DDBJ databases">
        <title>Draft genome sequence of rust myrtle Austropuccinia psidii MF-1, a brazilian biotype.</title>
        <authorList>
            <person name="Quecine M.C."/>
            <person name="Pachon D.M.R."/>
            <person name="Bonatelli M.L."/>
            <person name="Correr F.H."/>
            <person name="Franceschini L.M."/>
            <person name="Leite T.F."/>
            <person name="Margarido G.R.A."/>
            <person name="Almeida C.A."/>
            <person name="Ferrarezi J.A."/>
            <person name="Labate C.A."/>
        </authorList>
    </citation>
    <scope>NUCLEOTIDE SEQUENCE</scope>
    <source>
        <strain evidence="2">MF-1</strain>
    </source>
</reference>
<feature type="compositionally biased region" description="Basic and acidic residues" evidence="1">
    <location>
        <begin position="1"/>
        <end position="24"/>
    </location>
</feature>
<name>A0A9Q3IUM2_9BASI</name>
<comment type="caution">
    <text evidence="2">The sequence shown here is derived from an EMBL/GenBank/DDBJ whole genome shotgun (WGS) entry which is preliminary data.</text>
</comment>
<protein>
    <submittedName>
        <fullName evidence="2">Uncharacterized protein</fullName>
    </submittedName>
</protein>
<dbReference type="AlphaFoldDB" id="A0A9Q3IUM2"/>
<evidence type="ECO:0000256" key="1">
    <source>
        <dbReference type="SAM" id="MobiDB-lite"/>
    </source>
</evidence>
<feature type="compositionally biased region" description="Low complexity" evidence="1">
    <location>
        <begin position="25"/>
        <end position="36"/>
    </location>
</feature>
<dbReference type="EMBL" id="AVOT02055604">
    <property type="protein sequence ID" value="MBW0550120.1"/>
    <property type="molecule type" value="Genomic_DNA"/>
</dbReference>
<feature type="compositionally biased region" description="Basic and acidic residues" evidence="1">
    <location>
        <begin position="51"/>
        <end position="68"/>
    </location>
</feature>
<gene>
    <name evidence="2" type="ORF">O181_089835</name>
</gene>
<evidence type="ECO:0000313" key="2">
    <source>
        <dbReference type="EMBL" id="MBW0550120.1"/>
    </source>
</evidence>
<keyword evidence="3" id="KW-1185">Reference proteome</keyword>
<sequence>MVPKISREDENPERPVLKLHKCERTANSANNSTKNTKINEVQVIEEAQFSTEKDKSDKNSSISDDTRAEYYTNQNITAFFEITEVPPHFPQSSEYFYNLINMQEARMCKAKPSRGKVHTSGESSIKSILSKGA</sequence>